<name>A0A3S5BDD4_9PLAT</name>
<organism evidence="1 2">
    <name type="scientific">Protopolystoma xenopodis</name>
    <dbReference type="NCBI Taxonomy" id="117903"/>
    <lineage>
        <taxon>Eukaryota</taxon>
        <taxon>Metazoa</taxon>
        <taxon>Spiralia</taxon>
        <taxon>Lophotrochozoa</taxon>
        <taxon>Platyhelminthes</taxon>
        <taxon>Monogenea</taxon>
        <taxon>Polyopisthocotylea</taxon>
        <taxon>Polystomatidea</taxon>
        <taxon>Polystomatidae</taxon>
        <taxon>Protopolystoma</taxon>
    </lineage>
</organism>
<gene>
    <name evidence="1" type="ORF">PXEA_LOCUS34698</name>
</gene>
<evidence type="ECO:0000313" key="2">
    <source>
        <dbReference type="Proteomes" id="UP000784294"/>
    </source>
</evidence>
<comment type="caution">
    <text evidence="1">The sequence shown here is derived from an EMBL/GenBank/DDBJ whole genome shotgun (WGS) entry which is preliminary data.</text>
</comment>
<dbReference type="EMBL" id="CAAALY010268582">
    <property type="protein sequence ID" value="VEL41258.1"/>
    <property type="molecule type" value="Genomic_DNA"/>
</dbReference>
<keyword evidence="2" id="KW-1185">Reference proteome</keyword>
<dbReference type="Proteomes" id="UP000784294">
    <property type="component" value="Unassembled WGS sequence"/>
</dbReference>
<sequence>MAVSALYYSLHWPIIDLCRPGSIVKASTIDMKWHLELPFCLFLSLFLASPVGRLSQSRFVYLHAFCSRLGSTQLDSPSRRLKGRPILLLRPLVCLHLWATALVASTTLLIPAALGLVNRPQDGPVSSTNHRLLIGQAERFSLRPQTRATTLALPFA</sequence>
<reference evidence="1" key="1">
    <citation type="submission" date="2018-11" db="EMBL/GenBank/DDBJ databases">
        <authorList>
            <consortium name="Pathogen Informatics"/>
        </authorList>
    </citation>
    <scope>NUCLEOTIDE SEQUENCE</scope>
</reference>
<evidence type="ECO:0000313" key="1">
    <source>
        <dbReference type="EMBL" id="VEL41258.1"/>
    </source>
</evidence>
<protein>
    <submittedName>
        <fullName evidence="1">Uncharacterized protein</fullName>
    </submittedName>
</protein>
<dbReference type="AlphaFoldDB" id="A0A3S5BDD4"/>
<proteinExistence type="predicted"/>
<accession>A0A3S5BDD4</accession>